<sequence length="393" mass="44173">MGGTGGHVIIRRIDLPFMVKIFCIMLISYNVAATSGTEGLPANTDSQANIATALTIPYYNQGDTNWCLYACLSMMLNYNNRQVEPWEIAAYFNSGHDETFEGQYNIFDKSLEEYTSKKWSINTKRTLWGYNIDNFDVDNFNSIIRNNIDKGQPVLLAFQYTDQDNIKKGHAVVAVAYDEENIYLSDPSGAITENLFETGEGKIAAPVSWNDFNEKLVGNIMLTNMAFTLEIMENAPVNSPEGSIYLIDNSDHKYSDVCFTDRFSSNDVGLLRFDGRYDNGYHIIRKDDMSSERGISVRDTMSLYFTVANPATEQKNYTVTSEVINKDSGNTVDSFFLSTDMNVAGRGTLSKGINYSNQLEKVPDGDYCFLMTLFNENGHKIDSVSLEMHIPSC</sequence>
<protein>
    <recommendedName>
        <fullName evidence="1">Peptidase C39-like domain-containing protein</fullName>
    </recommendedName>
</protein>
<feature type="domain" description="Peptidase C39-like" evidence="1">
    <location>
        <begin position="54"/>
        <end position="187"/>
    </location>
</feature>
<dbReference type="Pfam" id="PF13529">
    <property type="entry name" value="Peptidase_C39_2"/>
    <property type="match status" value="1"/>
</dbReference>
<dbReference type="Proteomes" id="UP000297295">
    <property type="component" value="Unassembled WGS sequence"/>
</dbReference>
<comment type="caution">
    <text evidence="2">The sequence shown here is derived from an EMBL/GenBank/DDBJ whole genome shotgun (WGS) entry which is preliminary data.</text>
</comment>
<reference evidence="2 3" key="1">
    <citation type="submission" date="2017-11" db="EMBL/GenBank/DDBJ databases">
        <title>Isolation and Characterization of Methanogenic Archaea from Saline Meromictic Lake at Siberia.</title>
        <authorList>
            <person name="Shen Y."/>
            <person name="Huang H.-H."/>
            <person name="Lai M.-C."/>
            <person name="Chen S.-C."/>
        </authorList>
    </citation>
    <scope>NUCLEOTIDE SEQUENCE [LARGE SCALE GENOMIC DNA]</scope>
    <source>
        <strain evidence="2 3">SY-01</strain>
    </source>
</reference>
<proteinExistence type="predicted"/>
<accession>A0A4E0PXB8</accession>
<dbReference type="EMBL" id="PGGK01000003">
    <property type="protein sequence ID" value="TGC10681.1"/>
    <property type="molecule type" value="Genomic_DNA"/>
</dbReference>
<dbReference type="InterPro" id="IPR039564">
    <property type="entry name" value="Peptidase_C39-like"/>
</dbReference>
<keyword evidence="3" id="KW-1185">Reference proteome</keyword>
<evidence type="ECO:0000259" key="1">
    <source>
        <dbReference type="Pfam" id="PF13529"/>
    </source>
</evidence>
<dbReference type="Gene3D" id="3.90.70.10">
    <property type="entry name" value="Cysteine proteinases"/>
    <property type="match status" value="1"/>
</dbReference>
<evidence type="ECO:0000313" key="3">
    <source>
        <dbReference type="Proteomes" id="UP000297295"/>
    </source>
</evidence>
<dbReference type="AlphaFoldDB" id="A0A4E0PXB8"/>
<name>A0A4E0PXB8_9EURY</name>
<evidence type="ECO:0000313" key="2">
    <source>
        <dbReference type="EMBL" id="TGC10681.1"/>
    </source>
</evidence>
<gene>
    <name evidence="2" type="ORF">CUN85_04180</name>
</gene>
<organism evidence="2 3">
    <name type="scientific">Methanolobus halotolerans</name>
    <dbReference type="NCBI Taxonomy" id="2052935"/>
    <lineage>
        <taxon>Archaea</taxon>
        <taxon>Methanobacteriati</taxon>
        <taxon>Methanobacteriota</taxon>
        <taxon>Stenosarchaea group</taxon>
        <taxon>Methanomicrobia</taxon>
        <taxon>Methanosarcinales</taxon>
        <taxon>Methanosarcinaceae</taxon>
        <taxon>Methanolobus</taxon>
    </lineage>
</organism>